<evidence type="ECO:0000259" key="8">
    <source>
        <dbReference type="PROSITE" id="PS51004"/>
    </source>
</evidence>
<evidence type="ECO:0000256" key="4">
    <source>
        <dbReference type="ARBA" id="ARBA00023180"/>
    </source>
</evidence>
<evidence type="ECO:0000256" key="3">
    <source>
        <dbReference type="ARBA" id="ARBA00023157"/>
    </source>
</evidence>
<accession>A0A7L2D0F4</accession>
<feature type="compositionally biased region" description="Gly residues" evidence="6">
    <location>
        <begin position="350"/>
        <end position="365"/>
    </location>
</feature>
<sequence>RPGCCASPGMRYNSSSAFPDEILNFVKTHPLMDEAVPALGNAPWILRTMTRWVPGGHWGALGGTGGHWEGWKRLGGSGGAGQSLPCCFSTLVPALGALGELINLIHFAVKIVSCGRDTEDERRLLGLELDKAAGSLLLAFPPCVARVPVARCQQHSGCMKNCLGSRDPYCGWTPEGSCIFLEPSPRVTFEQDIAGGSTSHLGECEGLVTESFVDEPDGLVSVNLLVISSVAAFVIGAVISGFSVCWFIGHRDRKELARRKDKETILAHSESVVSVSRLGERRARGALLAPLMPNGWPKELGKVTQHDLDSGVLPTPEQTPLQQKRCPGALQNCTWEQSHNIINAALRDPGGSGPAGAGRGHGGSGRPPRGIPLSCHAILVDQELEAELSDSSGDGHWAPERRRVVSAPSGEGGDFTEGPPWHPEQLNFNANNGTGRPGAHLKRNHTFNSGEAAAGGYGRHRAARAPGTPRPLTDLQHLLRYGVERTPSGK</sequence>
<dbReference type="InterPro" id="IPR001627">
    <property type="entry name" value="Semap_dom"/>
</dbReference>
<dbReference type="InterPro" id="IPR036352">
    <property type="entry name" value="Semap_dom_sf"/>
</dbReference>
<keyword evidence="7" id="KW-0812">Transmembrane</keyword>
<keyword evidence="10" id="KW-1185">Reference proteome</keyword>
<evidence type="ECO:0000256" key="2">
    <source>
        <dbReference type="ARBA" id="ARBA00023136"/>
    </source>
</evidence>
<dbReference type="PROSITE" id="PS51004">
    <property type="entry name" value="SEMA"/>
    <property type="match status" value="1"/>
</dbReference>
<dbReference type="InterPro" id="IPR015943">
    <property type="entry name" value="WD40/YVTN_repeat-like_dom_sf"/>
</dbReference>
<comment type="caution">
    <text evidence="5">Lacks conserved residue(s) required for the propagation of feature annotation.</text>
</comment>
<dbReference type="GO" id="GO:0030215">
    <property type="term" value="F:semaphorin receptor binding"/>
    <property type="evidence" value="ECO:0007669"/>
    <property type="project" value="InterPro"/>
</dbReference>
<keyword evidence="7" id="KW-1133">Transmembrane helix</keyword>
<comment type="subcellular location">
    <subcellularLocation>
        <location evidence="1">Membrane</location>
    </subcellularLocation>
</comment>
<dbReference type="GO" id="GO:0045499">
    <property type="term" value="F:chemorepellent activity"/>
    <property type="evidence" value="ECO:0007669"/>
    <property type="project" value="TreeGrafter"/>
</dbReference>
<reference evidence="9 10" key="1">
    <citation type="submission" date="2019-09" db="EMBL/GenBank/DDBJ databases">
        <title>Bird 10,000 Genomes (B10K) Project - Family phase.</title>
        <authorList>
            <person name="Zhang G."/>
        </authorList>
    </citation>
    <scope>NUCLEOTIDE SEQUENCE [LARGE SCALE GENOMIC DNA]</scope>
    <source>
        <strain evidence="9">B10K-DU-001-17</strain>
        <tissue evidence="9">Muscle</tissue>
    </source>
</reference>
<dbReference type="GO" id="GO:0005886">
    <property type="term" value="C:plasma membrane"/>
    <property type="evidence" value="ECO:0007669"/>
    <property type="project" value="TreeGrafter"/>
</dbReference>
<feature type="non-terminal residue" evidence="9">
    <location>
        <position position="490"/>
    </location>
</feature>
<evidence type="ECO:0000256" key="6">
    <source>
        <dbReference type="SAM" id="MobiDB-lite"/>
    </source>
</evidence>
<keyword evidence="3" id="KW-1015">Disulfide bond</keyword>
<feature type="region of interest" description="Disordered" evidence="6">
    <location>
        <begin position="387"/>
        <end position="420"/>
    </location>
</feature>
<evidence type="ECO:0000313" key="10">
    <source>
        <dbReference type="Proteomes" id="UP000519684"/>
    </source>
</evidence>
<evidence type="ECO:0000256" key="5">
    <source>
        <dbReference type="PROSITE-ProRule" id="PRU00352"/>
    </source>
</evidence>
<dbReference type="Pfam" id="PF01403">
    <property type="entry name" value="Sema"/>
    <property type="match status" value="1"/>
</dbReference>
<gene>
    <name evidence="9" type="primary">Sema6b</name>
    <name evidence="9" type="ORF">CATFUS_R07271</name>
</gene>
<evidence type="ECO:0000256" key="1">
    <source>
        <dbReference type="ARBA" id="ARBA00004370"/>
    </source>
</evidence>
<feature type="domain" description="Sema" evidence="8">
    <location>
        <begin position="1"/>
        <end position="149"/>
    </location>
</feature>
<dbReference type="Pfam" id="PF01437">
    <property type="entry name" value="PSI"/>
    <property type="match status" value="1"/>
</dbReference>
<proteinExistence type="predicted"/>
<name>A0A7L2D0F4_CATFU</name>
<protein>
    <submittedName>
        <fullName evidence="9">SEM6B protein</fullName>
    </submittedName>
</protein>
<dbReference type="SUPFAM" id="SSF103575">
    <property type="entry name" value="Plexin repeat"/>
    <property type="match status" value="1"/>
</dbReference>
<dbReference type="Gene3D" id="3.30.1680.10">
    <property type="entry name" value="ligand-binding face of the semaphorins, domain 2"/>
    <property type="match status" value="1"/>
</dbReference>
<evidence type="ECO:0000313" key="9">
    <source>
        <dbReference type="EMBL" id="NXQ42911.1"/>
    </source>
</evidence>
<feature type="non-terminal residue" evidence="9">
    <location>
        <position position="1"/>
    </location>
</feature>
<feature type="region of interest" description="Disordered" evidence="6">
    <location>
        <begin position="348"/>
        <end position="371"/>
    </location>
</feature>
<dbReference type="SUPFAM" id="SSF101912">
    <property type="entry name" value="Sema domain"/>
    <property type="match status" value="1"/>
</dbReference>
<dbReference type="InterPro" id="IPR027231">
    <property type="entry name" value="Semaphorin"/>
</dbReference>
<dbReference type="PANTHER" id="PTHR11036:SF10">
    <property type="entry name" value="SEMAPHORIN-6B"/>
    <property type="match status" value="1"/>
</dbReference>
<dbReference type="GO" id="GO:0007411">
    <property type="term" value="P:axon guidance"/>
    <property type="evidence" value="ECO:0007669"/>
    <property type="project" value="TreeGrafter"/>
</dbReference>
<comment type="caution">
    <text evidence="9">The sequence shown here is derived from an EMBL/GenBank/DDBJ whole genome shotgun (WGS) entry which is preliminary data.</text>
</comment>
<dbReference type="AlphaFoldDB" id="A0A7L2D0F4"/>
<dbReference type="EMBL" id="VWYD01012488">
    <property type="protein sequence ID" value="NXQ42911.1"/>
    <property type="molecule type" value="Genomic_DNA"/>
</dbReference>
<keyword evidence="4" id="KW-0325">Glycoprotein</keyword>
<dbReference type="GO" id="GO:0071526">
    <property type="term" value="P:semaphorin-plexin signaling pathway"/>
    <property type="evidence" value="ECO:0007669"/>
    <property type="project" value="TreeGrafter"/>
</dbReference>
<dbReference type="GO" id="GO:0030335">
    <property type="term" value="P:positive regulation of cell migration"/>
    <property type="evidence" value="ECO:0007669"/>
    <property type="project" value="TreeGrafter"/>
</dbReference>
<dbReference type="GO" id="GO:0001755">
    <property type="term" value="P:neural crest cell migration"/>
    <property type="evidence" value="ECO:0007669"/>
    <property type="project" value="TreeGrafter"/>
</dbReference>
<dbReference type="InterPro" id="IPR002165">
    <property type="entry name" value="Plexin_repeat"/>
</dbReference>
<organism evidence="9 10">
    <name type="scientific">Catharus fuscescens</name>
    <name type="common">Veery</name>
    <name type="synonym">Turdus fuscescens</name>
    <dbReference type="NCBI Taxonomy" id="159581"/>
    <lineage>
        <taxon>Eukaryota</taxon>
        <taxon>Metazoa</taxon>
        <taxon>Chordata</taxon>
        <taxon>Craniata</taxon>
        <taxon>Vertebrata</taxon>
        <taxon>Euteleostomi</taxon>
        <taxon>Archelosauria</taxon>
        <taxon>Archosauria</taxon>
        <taxon>Dinosauria</taxon>
        <taxon>Saurischia</taxon>
        <taxon>Theropoda</taxon>
        <taxon>Coelurosauria</taxon>
        <taxon>Aves</taxon>
        <taxon>Neognathae</taxon>
        <taxon>Neoaves</taxon>
        <taxon>Telluraves</taxon>
        <taxon>Australaves</taxon>
        <taxon>Passeriformes</taxon>
        <taxon>Turdidae</taxon>
        <taxon>Catharus</taxon>
    </lineage>
</organism>
<dbReference type="PANTHER" id="PTHR11036">
    <property type="entry name" value="SEMAPHORIN"/>
    <property type="match status" value="1"/>
</dbReference>
<dbReference type="Gene3D" id="2.130.10.10">
    <property type="entry name" value="YVTN repeat-like/Quinoprotein amine dehydrogenase"/>
    <property type="match status" value="1"/>
</dbReference>
<keyword evidence="2 7" id="KW-0472">Membrane</keyword>
<feature type="region of interest" description="Disordered" evidence="6">
    <location>
        <begin position="447"/>
        <end position="476"/>
    </location>
</feature>
<dbReference type="Proteomes" id="UP000519684">
    <property type="component" value="Unassembled WGS sequence"/>
</dbReference>
<dbReference type="FunFam" id="3.30.1680.10:FF:000009">
    <property type="entry name" value="Semaphorin 6B isoform 3 variant"/>
    <property type="match status" value="1"/>
</dbReference>
<evidence type="ECO:0000256" key="7">
    <source>
        <dbReference type="SAM" id="Phobius"/>
    </source>
</evidence>
<feature type="transmembrane region" description="Helical" evidence="7">
    <location>
        <begin position="224"/>
        <end position="249"/>
    </location>
</feature>